<dbReference type="AlphaFoldDB" id="A0A445E7M4"/>
<proteinExistence type="predicted"/>
<dbReference type="EMBL" id="SDMP01000002">
    <property type="protein sequence ID" value="RYR71450.1"/>
    <property type="molecule type" value="Genomic_DNA"/>
</dbReference>
<accession>A0A445E7M4</accession>
<comment type="caution">
    <text evidence="1">The sequence shown here is derived from an EMBL/GenBank/DDBJ whole genome shotgun (WGS) entry which is preliminary data.</text>
</comment>
<dbReference type="Proteomes" id="UP000289738">
    <property type="component" value="Chromosome A02"/>
</dbReference>
<evidence type="ECO:0000313" key="2">
    <source>
        <dbReference type="Proteomes" id="UP000289738"/>
    </source>
</evidence>
<sequence length="130" mass="15152">MDGQHHSLQKLSIQNSCDSVTSFSLLDAFPNLKDVGIIKCEKMESIVLLYFLLEPTLLKIETFGFGIYFLEISWSWFSLKDSCWYILLQTYSCFFEIFEFDLNVSYATILIPQYFAVQKKKFTAMGERPP</sequence>
<gene>
    <name evidence="1" type="ORF">Ahy_A02g005710</name>
</gene>
<keyword evidence="2" id="KW-1185">Reference proteome</keyword>
<reference evidence="1 2" key="1">
    <citation type="submission" date="2019-01" db="EMBL/GenBank/DDBJ databases">
        <title>Sequencing of cultivated peanut Arachis hypogaea provides insights into genome evolution and oil improvement.</title>
        <authorList>
            <person name="Chen X."/>
        </authorList>
    </citation>
    <scope>NUCLEOTIDE SEQUENCE [LARGE SCALE GENOMIC DNA]</scope>
    <source>
        <strain evidence="2">cv. Fuhuasheng</strain>
        <tissue evidence="1">Leaves</tissue>
    </source>
</reference>
<name>A0A445E7M4_ARAHY</name>
<protein>
    <submittedName>
        <fullName evidence="1">Uncharacterized protein</fullName>
    </submittedName>
</protein>
<evidence type="ECO:0000313" key="1">
    <source>
        <dbReference type="EMBL" id="RYR71450.1"/>
    </source>
</evidence>
<organism evidence="1 2">
    <name type="scientific">Arachis hypogaea</name>
    <name type="common">Peanut</name>
    <dbReference type="NCBI Taxonomy" id="3818"/>
    <lineage>
        <taxon>Eukaryota</taxon>
        <taxon>Viridiplantae</taxon>
        <taxon>Streptophyta</taxon>
        <taxon>Embryophyta</taxon>
        <taxon>Tracheophyta</taxon>
        <taxon>Spermatophyta</taxon>
        <taxon>Magnoliopsida</taxon>
        <taxon>eudicotyledons</taxon>
        <taxon>Gunneridae</taxon>
        <taxon>Pentapetalae</taxon>
        <taxon>rosids</taxon>
        <taxon>fabids</taxon>
        <taxon>Fabales</taxon>
        <taxon>Fabaceae</taxon>
        <taxon>Papilionoideae</taxon>
        <taxon>50 kb inversion clade</taxon>
        <taxon>dalbergioids sensu lato</taxon>
        <taxon>Dalbergieae</taxon>
        <taxon>Pterocarpus clade</taxon>
        <taxon>Arachis</taxon>
    </lineage>
</organism>